<sequence>MKKIRRTKIILMKLILILNTISSLAQHTKAYNMEHLKSKSKQELIEIALEILKEKQQSLIIDSDDFESTAWQNSKKILVKFRRYIRFIPLNTDPYQYYDITVNLITKQVLPFDSVFNFTFFIPTEEDKKKLDFIKSKTDFAKQSNSEITITENEDHYWISNSSKTSFSKFFINKKTGFKSGLLEGTYSVPHIKPVLESTYDREEKVKLFKGDEISKKTIIDMAVALLNKRQPSLQLNFEDYETKVLGDSKNMLVEFKRIVRYVPFGTDPEKRFSYDITVNLNTTEILPFDDFFKSEFYIETEKDKKAIEFVKKNFGGFSSGFENTIYEREEDYFIDLKNQYSFGKYVVNKKTGEQKTEIQASYDPMPKPEAIENPDVFIEIK</sequence>
<gene>
    <name evidence="2" type="ORF">DMB68_07640</name>
</gene>
<comment type="caution">
    <text evidence="2">The sequence shown here is derived from an EMBL/GenBank/DDBJ whole genome shotgun (WGS) entry which is preliminary data.</text>
</comment>
<name>A0A2V4C6S9_9FLAO</name>
<dbReference type="AlphaFoldDB" id="A0A2V4C6S9"/>
<dbReference type="Proteomes" id="UP000247681">
    <property type="component" value="Unassembled WGS sequence"/>
</dbReference>
<feature type="signal peptide" evidence="1">
    <location>
        <begin position="1"/>
        <end position="25"/>
    </location>
</feature>
<proteinExistence type="predicted"/>
<evidence type="ECO:0000313" key="2">
    <source>
        <dbReference type="EMBL" id="PXY47009.1"/>
    </source>
</evidence>
<evidence type="ECO:0000313" key="3">
    <source>
        <dbReference type="Proteomes" id="UP000247681"/>
    </source>
</evidence>
<dbReference type="EMBL" id="QJHL01000001">
    <property type="protein sequence ID" value="PXY47009.1"/>
    <property type="molecule type" value="Genomic_DNA"/>
</dbReference>
<feature type="chain" id="PRO_5016070588" evidence="1">
    <location>
        <begin position="26"/>
        <end position="382"/>
    </location>
</feature>
<dbReference type="OrthoDB" id="1440613at2"/>
<keyword evidence="1" id="KW-0732">Signal</keyword>
<evidence type="ECO:0000256" key="1">
    <source>
        <dbReference type="SAM" id="SignalP"/>
    </source>
</evidence>
<protein>
    <submittedName>
        <fullName evidence="2">Uncharacterized protein</fullName>
    </submittedName>
</protein>
<dbReference type="RefSeq" id="WP_124019402.1">
    <property type="nucleotide sequence ID" value="NZ_QJHL01000001.1"/>
</dbReference>
<reference evidence="2 3" key="1">
    <citation type="submission" date="2018-05" db="EMBL/GenBank/DDBJ databases">
        <title>Flavobacterium sp. strain IMCC34758, incomplete genome.</title>
        <authorList>
            <person name="Joung Y."/>
        </authorList>
    </citation>
    <scope>NUCLEOTIDE SEQUENCE [LARGE SCALE GENOMIC DNA]</scope>
    <source>
        <strain evidence="2 3">IMCC34758</strain>
    </source>
</reference>
<accession>A0A2V4C6S9</accession>
<organism evidence="2 3">
    <name type="scientific">Flavobacterium hydrophilum</name>
    <dbReference type="NCBI Taxonomy" id="2211445"/>
    <lineage>
        <taxon>Bacteria</taxon>
        <taxon>Pseudomonadati</taxon>
        <taxon>Bacteroidota</taxon>
        <taxon>Flavobacteriia</taxon>
        <taxon>Flavobacteriales</taxon>
        <taxon>Flavobacteriaceae</taxon>
        <taxon>Flavobacterium</taxon>
    </lineage>
</organism>
<keyword evidence="3" id="KW-1185">Reference proteome</keyword>